<dbReference type="Gene3D" id="3.40.630.10">
    <property type="entry name" value="Zn peptidases"/>
    <property type="match status" value="1"/>
</dbReference>
<dbReference type="Proteomes" id="UP001287286">
    <property type="component" value="Unassembled WGS sequence"/>
</dbReference>
<keyword evidence="4" id="KW-0645">Protease</keyword>
<keyword evidence="6" id="KW-0378">Hydrolase</keyword>
<dbReference type="Pfam" id="PF25484">
    <property type="entry name" value="DUF7907"/>
    <property type="match status" value="1"/>
</dbReference>
<accession>A0ABR0CB47</accession>
<dbReference type="EMBL" id="JAWRVI010000005">
    <property type="protein sequence ID" value="KAK4093566.1"/>
    <property type="molecule type" value="Genomic_DNA"/>
</dbReference>
<protein>
    <recommendedName>
        <fullName evidence="10">DUF7907 domain-containing protein</fullName>
    </recommendedName>
</protein>
<dbReference type="SUPFAM" id="SSF53187">
    <property type="entry name" value="Zn-dependent exopeptidases"/>
    <property type="match status" value="1"/>
</dbReference>
<keyword evidence="7" id="KW-0862">Zinc</keyword>
<proteinExistence type="inferred from homology"/>
<sequence length="1277" mass="135763">MPSALQVVAGCLMGGPNATPTAETKASQTNGRAASPYLRSASLCADDAAATPTPPGTDEAQKKLPPNVLHGQRRNRPGPTACQAAVRHGRRLSVSARHSLHIAQTTRRRITDSSAATDQELRLNEEIDCEDGRSALGCNPGVTSHRHQLSSHQRHAQTAPPPLAACATAAGKPHRAIRADGWASATVLQLLLRAYAFSLFPGGWMAWTMQNGPNGHDGLQLSCSARRGSLLRIASVPMSIPVLGSSISCPSSSVAASINSSRHLLARICDGPQSSPLLSLRLYPSYQQLLFRHPGKQIETVSMIASALALGLAGLAAASPIAERQVTPHYPETSSSKGFHLVVNVTDASRDFHPSIQNTYIASIHTGAGLALVGNIPTTDNARVFYQNGTAEERRFGRSNVITDGGTPPFPQGLKLVKDAGSDTLSTANLNAGLGTPGVGIAGFPNPYAFLYPETWAACNESLPYYQGRYFIIFKQAATTVDKDGKIHDNVPEGCAPVRLLPECTPLNDLPAGSSSSHEFAIEDRCYKDVKSIKWSELGCAMDKTGVRHSPDSLQPRIRHQSSPHDTLKKAQPGLPGSCRRGADQHRQHQCGSWMGIVGCLHVTRGTPSISGSLIGRFPPAPPRASHGYGIRSGSTNGPACHRLIIFLPSVPPPSALLDIHLLLSSPHNHPPEPSTDMTRRAPSTASPHESVLSLRQQLSDTLSAMSASSASPSLPSPTPAAAAAAAMPAPTSSSPSSSSSSPARTKNFILADMEGRAPRDNRVCSRCIARLAPGEIGQVNWHLPEDQACRLCQVARCEPEAFTKPFCDFLQENPTVFHTVDYFKRKLNHAGFQELPARDSWADKVQPGGKYWVSRNGSSLVAFAVGRDYKAGNGAAMIGGHIDALTARLKPVSTRPSKAGYLQLGVAPYAGGLNQTWWDRDLCIGGRVVVRDAATGKTSSRLVRVDWPVAKIPTLAPHFGVGMFGQNNKETQAVPVIGLESAGADAADKAAPLGPPGAFVNSQPPRLVRLICKQLGVTDYTSVLNWELELYDSQPAQTCGIDREFITGGRIDDKLCSWPALMALIASSADSDHDQQHASKSGGGSDDGYIKVVALFDDEEIGSLLRQGAKSNFLPLVVERAVEALNPSAYGPGLIGQTYARSFLLSADVTHAGNPNFLESYLGGHVPRLNVGVTICGDSNGHMTTDAVSTAILRRAAELCGATTQDFQIRNDSRSGGTIGPSLSSMMGVRAADAGIPQLSMHSIRATTGALDPGLGVKFFKGFLDNWEKIDGEWEH</sequence>
<name>A0ABR0CB47_PURLI</name>
<dbReference type="Pfam" id="PF02127">
    <property type="entry name" value="Peptidase_M18"/>
    <property type="match status" value="1"/>
</dbReference>
<feature type="domain" description="DUF7907" evidence="10">
    <location>
        <begin position="336"/>
        <end position="504"/>
    </location>
</feature>
<evidence type="ECO:0000256" key="9">
    <source>
        <dbReference type="SAM" id="MobiDB-lite"/>
    </source>
</evidence>
<gene>
    <name evidence="11" type="ORF">Purlil1_1900</name>
</gene>
<comment type="caution">
    <text evidence="11">The sequence shown here is derived from an EMBL/GenBank/DDBJ whole genome shotgun (WGS) entry which is preliminary data.</text>
</comment>
<organism evidence="11 12">
    <name type="scientific">Purpureocillium lilacinum</name>
    <name type="common">Paecilomyces lilacinus</name>
    <dbReference type="NCBI Taxonomy" id="33203"/>
    <lineage>
        <taxon>Eukaryota</taxon>
        <taxon>Fungi</taxon>
        <taxon>Dikarya</taxon>
        <taxon>Ascomycota</taxon>
        <taxon>Pezizomycotina</taxon>
        <taxon>Sordariomycetes</taxon>
        <taxon>Hypocreomycetidae</taxon>
        <taxon>Hypocreales</taxon>
        <taxon>Ophiocordycipitaceae</taxon>
        <taxon>Purpureocillium</taxon>
    </lineage>
</organism>
<evidence type="ECO:0000313" key="11">
    <source>
        <dbReference type="EMBL" id="KAK4093566.1"/>
    </source>
</evidence>
<dbReference type="PANTHER" id="PTHR28570">
    <property type="entry name" value="ASPARTYL AMINOPEPTIDASE"/>
    <property type="match status" value="1"/>
</dbReference>
<dbReference type="CDD" id="cd05658">
    <property type="entry name" value="M18_DAP"/>
    <property type="match status" value="1"/>
</dbReference>
<evidence type="ECO:0000256" key="3">
    <source>
        <dbReference type="ARBA" id="ARBA00022438"/>
    </source>
</evidence>
<feature type="region of interest" description="Disordered" evidence="9">
    <location>
        <begin position="668"/>
        <end position="744"/>
    </location>
</feature>
<dbReference type="InterPro" id="IPR023358">
    <property type="entry name" value="Peptidase_M18_dom2"/>
</dbReference>
<dbReference type="SUPFAM" id="SSF101821">
    <property type="entry name" value="Aminopeptidase/glucanase lid domain"/>
    <property type="match status" value="1"/>
</dbReference>
<dbReference type="InterPro" id="IPR057229">
    <property type="entry name" value="DUF7907"/>
</dbReference>
<evidence type="ECO:0000256" key="7">
    <source>
        <dbReference type="ARBA" id="ARBA00022833"/>
    </source>
</evidence>
<evidence type="ECO:0000256" key="2">
    <source>
        <dbReference type="ARBA" id="ARBA00008290"/>
    </source>
</evidence>
<keyword evidence="3" id="KW-0031">Aminopeptidase</keyword>
<dbReference type="InterPro" id="IPR001948">
    <property type="entry name" value="Peptidase_M18"/>
</dbReference>
<feature type="compositionally biased region" description="Low complexity" evidence="9">
    <location>
        <begin position="703"/>
        <end position="744"/>
    </location>
</feature>
<dbReference type="Gene3D" id="2.30.250.10">
    <property type="entry name" value="Aminopeptidase i, Domain 2"/>
    <property type="match status" value="1"/>
</dbReference>
<feature type="region of interest" description="Disordered" evidence="9">
    <location>
        <begin position="47"/>
        <end position="82"/>
    </location>
</feature>
<feature type="region of interest" description="Disordered" evidence="9">
    <location>
        <begin position="549"/>
        <end position="584"/>
    </location>
</feature>
<evidence type="ECO:0000256" key="5">
    <source>
        <dbReference type="ARBA" id="ARBA00022723"/>
    </source>
</evidence>
<keyword evidence="5" id="KW-0479">Metal-binding</keyword>
<reference evidence="11 12" key="1">
    <citation type="journal article" date="2024" name="Microbiol. Resour. Announc.">
        <title>Genome annotations for the ascomycete fungi Trichoderma harzianum, Trichoderma aggressivum, and Purpureocillium lilacinum.</title>
        <authorList>
            <person name="Beijen E.P.W."/>
            <person name="Ohm R.A."/>
        </authorList>
    </citation>
    <scope>NUCLEOTIDE SEQUENCE [LARGE SCALE GENOMIC DNA]</scope>
    <source>
        <strain evidence="11 12">CBS 150709</strain>
    </source>
</reference>
<dbReference type="PANTHER" id="PTHR28570:SF4">
    <property type="entry name" value="VACUOLAR AMINOPEPTIDASE 1"/>
    <property type="match status" value="1"/>
</dbReference>
<keyword evidence="8" id="KW-0482">Metalloprotease</keyword>
<evidence type="ECO:0000313" key="12">
    <source>
        <dbReference type="Proteomes" id="UP001287286"/>
    </source>
</evidence>
<evidence type="ECO:0000256" key="6">
    <source>
        <dbReference type="ARBA" id="ARBA00022801"/>
    </source>
</evidence>
<dbReference type="PRINTS" id="PR00932">
    <property type="entry name" value="AMINO1PTASE"/>
</dbReference>
<feature type="compositionally biased region" description="Polar residues" evidence="9">
    <location>
        <begin position="682"/>
        <end position="702"/>
    </location>
</feature>
<comment type="cofactor">
    <cofactor evidence="1">
        <name>Zn(2+)</name>
        <dbReference type="ChEBI" id="CHEBI:29105"/>
    </cofactor>
</comment>
<keyword evidence="12" id="KW-1185">Reference proteome</keyword>
<evidence type="ECO:0000256" key="4">
    <source>
        <dbReference type="ARBA" id="ARBA00022670"/>
    </source>
</evidence>
<evidence type="ECO:0000259" key="10">
    <source>
        <dbReference type="Pfam" id="PF25484"/>
    </source>
</evidence>
<evidence type="ECO:0000256" key="1">
    <source>
        <dbReference type="ARBA" id="ARBA00001947"/>
    </source>
</evidence>
<evidence type="ECO:0000256" key="8">
    <source>
        <dbReference type="ARBA" id="ARBA00023049"/>
    </source>
</evidence>
<comment type="similarity">
    <text evidence="2">Belongs to the peptidase M18 family.</text>
</comment>